<dbReference type="Proteomes" id="UP000823928">
    <property type="component" value="Unassembled WGS sequence"/>
</dbReference>
<proteinExistence type="predicted"/>
<evidence type="ECO:0008006" key="3">
    <source>
        <dbReference type="Google" id="ProtNLM"/>
    </source>
</evidence>
<evidence type="ECO:0000313" key="2">
    <source>
        <dbReference type="Proteomes" id="UP000823928"/>
    </source>
</evidence>
<protein>
    <recommendedName>
        <fullName evidence="3">SpoVT-AbrB domain-containing protein</fullName>
    </recommendedName>
</protein>
<name>A0A9D1JN06_9BACT</name>
<evidence type="ECO:0000313" key="1">
    <source>
        <dbReference type="EMBL" id="HIS36572.1"/>
    </source>
</evidence>
<dbReference type="EMBL" id="DVIU01000159">
    <property type="protein sequence ID" value="HIS36572.1"/>
    <property type="molecule type" value="Genomic_DNA"/>
</dbReference>
<organism evidence="1 2">
    <name type="scientific">Candidatus Scatousia excrementigallinarum</name>
    <dbReference type="NCBI Taxonomy" id="2840935"/>
    <lineage>
        <taxon>Bacteria</taxon>
        <taxon>Candidatus Scatousia</taxon>
    </lineage>
</organism>
<reference evidence="1" key="1">
    <citation type="submission" date="2020-10" db="EMBL/GenBank/DDBJ databases">
        <authorList>
            <person name="Gilroy R."/>
        </authorList>
    </citation>
    <scope>NUCLEOTIDE SEQUENCE</scope>
    <source>
        <strain evidence="1">6276</strain>
    </source>
</reference>
<comment type="caution">
    <text evidence="1">The sequence shown here is derived from an EMBL/GenBank/DDBJ whole genome shotgun (WGS) entry which is preliminary data.</text>
</comment>
<dbReference type="Gene3D" id="2.10.260.10">
    <property type="match status" value="1"/>
</dbReference>
<dbReference type="InterPro" id="IPR037914">
    <property type="entry name" value="SpoVT-AbrB_sf"/>
</dbReference>
<dbReference type="SUPFAM" id="SSF89447">
    <property type="entry name" value="AbrB/MazE/MraZ-like"/>
    <property type="match status" value="1"/>
</dbReference>
<sequence length="49" mass="5655">MIRKIIQIGNSWGVIIPLPILDLLKINPVMDKLEFSVEKDCIIVKKHKN</sequence>
<reference evidence="1" key="2">
    <citation type="journal article" date="2021" name="PeerJ">
        <title>Extensive microbial diversity within the chicken gut microbiome revealed by metagenomics and culture.</title>
        <authorList>
            <person name="Gilroy R."/>
            <person name="Ravi A."/>
            <person name="Getino M."/>
            <person name="Pursley I."/>
            <person name="Horton D.L."/>
            <person name="Alikhan N.F."/>
            <person name="Baker D."/>
            <person name="Gharbi K."/>
            <person name="Hall N."/>
            <person name="Watson M."/>
            <person name="Adriaenssens E.M."/>
            <person name="Foster-Nyarko E."/>
            <person name="Jarju S."/>
            <person name="Secka A."/>
            <person name="Antonio M."/>
            <person name="Oren A."/>
            <person name="Chaudhuri R.R."/>
            <person name="La Ragione R."/>
            <person name="Hildebrand F."/>
            <person name="Pallen M.J."/>
        </authorList>
    </citation>
    <scope>NUCLEOTIDE SEQUENCE</scope>
    <source>
        <strain evidence="1">6276</strain>
    </source>
</reference>
<dbReference type="AlphaFoldDB" id="A0A9D1JN06"/>
<gene>
    <name evidence="1" type="ORF">IAC10_08085</name>
</gene>
<accession>A0A9D1JN06</accession>